<dbReference type="Pfam" id="PF02872">
    <property type="entry name" value="5_nucleotid_C"/>
    <property type="match status" value="1"/>
</dbReference>
<dbReference type="SUPFAM" id="SSF56300">
    <property type="entry name" value="Metallo-dependent phosphatases"/>
    <property type="match status" value="1"/>
</dbReference>
<feature type="domain" description="5'-Nucleotidase C-terminal" evidence="4">
    <location>
        <begin position="397"/>
        <end position="583"/>
    </location>
</feature>
<keyword evidence="1 2" id="KW-0732">Signal</keyword>
<comment type="similarity">
    <text evidence="2">Belongs to the 5'-nucleotidase family.</text>
</comment>
<dbReference type="Proteomes" id="UP000191931">
    <property type="component" value="Unassembled WGS sequence"/>
</dbReference>
<dbReference type="GO" id="GO:0000166">
    <property type="term" value="F:nucleotide binding"/>
    <property type="evidence" value="ECO:0007669"/>
    <property type="project" value="UniProtKB-KW"/>
</dbReference>
<evidence type="ECO:0000256" key="2">
    <source>
        <dbReference type="RuleBase" id="RU362119"/>
    </source>
</evidence>
<evidence type="ECO:0000256" key="1">
    <source>
        <dbReference type="ARBA" id="ARBA00022729"/>
    </source>
</evidence>
<dbReference type="InterPro" id="IPR008334">
    <property type="entry name" value="5'-Nucleotdase_C"/>
</dbReference>
<dbReference type="PRINTS" id="PR01607">
    <property type="entry name" value="APYRASEFAMLY"/>
</dbReference>
<dbReference type="EC" id="3.1.4.16" evidence="5"/>
<dbReference type="Gene3D" id="3.90.780.10">
    <property type="entry name" value="5'-Nucleotidase, C-terminal domain"/>
    <property type="match status" value="1"/>
</dbReference>
<dbReference type="EMBL" id="FWEV01000328">
    <property type="protein sequence ID" value="SLM32909.1"/>
    <property type="molecule type" value="Genomic_DNA"/>
</dbReference>
<evidence type="ECO:0000313" key="6">
    <source>
        <dbReference type="Proteomes" id="UP000191931"/>
    </source>
</evidence>
<dbReference type="Pfam" id="PF00149">
    <property type="entry name" value="Metallophos"/>
    <property type="match status" value="1"/>
</dbReference>
<dbReference type="STRING" id="1246637.MTBBW1_820001"/>
<feature type="signal peptide" evidence="2">
    <location>
        <begin position="1"/>
        <end position="22"/>
    </location>
</feature>
<dbReference type="Gene3D" id="3.60.21.10">
    <property type="match status" value="1"/>
</dbReference>
<dbReference type="GO" id="GO:0030288">
    <property type="term" value="C:outer membrane-bounded periplasmic space"/>
    <property type="evidence" value="ECO:0007669"/>
    <property type="project" value="TreeGrafter"/>
</dbReference>
<keyword evidence="2 5" id="KW-0378">Hydrolase</keyword>
<dbReference type="SUPFAM" id="SSF55816">
    <property type="entry name" value="5'-nucleotidase (syn. UDP-sugar hydrolase), C-terminal domain"/>
    <property type="match status" value="1"/>
</dbReference>
<accession>A0A1W1HKB2</accession>
<dbReference type="AlphaFoldDB" id="A0A1W1HKB2"/>
<organism evidence="5 6">
    <name type="scientific">Desulfamplus magnetovallimortis</name>
    <dbReference type="NCBI Taxonomy" id="1246637"/>
    <lineage>
        <taxon>Bacteria</taxon>
        <taxon>Pseudomonadati</taxon>
        <taxon>Thermodesulfobacteriota</taxon>
        <taxon>Desulfobacteria</taxon>
        <taxon>Desulfobacterales</taxon>
        <taxon>Desulfobacteraceae</taxon>
        <taxon>Desulfamplus</taxon>
    </lineage>
</organism>
<keyword evidence="2" id="KW-0547">Nucleotide-binding</keyword>
<protein>
    <submittedName>
        <fullName evidence="5">2',3'-cyclic-nucleotide 2'-phosphodiesterase</fullName>
        <ecNumber evidence="5">3.1.4.16</ecNumber>
    </submittedName>
</protein>
<dbReference type="InterPro" id="IPR004843">
    <property type="entry name" value="Calcineurin-like_PHP"/>
</dbReference>
<evidence type="ECO:0000259" key="4">
    <source>
        <dbReference type="Pfam" id="PF02872"/>
    </source>
</evidence>
<dbReference type="PANTHER" id="PTHR11575">
    <property type="entry name" value="5'-NUCLEOTIDASE-RELATED"/>
    <property type="match status" value="1"/>
</dbReference>
<feature type="chain" id="PRO_5011834443" evidence="2">
    <location>
        <begin position="23"/>
        <end position="657"/>
    </location>
</feature>
<dbReference type="PANTHER" id="PTHR11575:SF6">
    <property type="entry name" value="2',3'-CYCLIC-NUCLEOTIDE 2'-PHOSPHODIESTERASE_3'-NUCLEOTIDASE"/>
    <property type="match status" value="1"/>
</dbReference>
<feature type="domain" description="Calcineurin-like phosphoesterase" evidence="3">
    <location>
        <begin position="84"/>
        <end position="316"/>
    </location>
</feature>
<name>A0A1W1HKB2_9BACT</name>
<gene>
    <name evidence="5" type="ORF">MTBBW1_820001</name>
</gene>
<dbReference type="GO" id="GO:0008663">
    <property type="term" value="F:2',3'-cyclic-nucleotide 2'-phosphodiesterase activity"/>
    <property type="evidence" value="ECO:0007669"/>
    <property type="project" value="UniProtKB-EC"/>
</dbReference>
<dbReference type="GO" id="GO:0009166">
    <property type="term" value="P:nucleotide catabolic process"/>
    <property type="evidence" value="ECO:0007669"/>
    <property type="project" value="InterPro"/>
</dbReference>
<reference evidence="5 6" key="1">
    <citation type="submission" date="2017-03" db="EMBL/GenBank/DDBJ databases">
        <authorList>
            <person name="Afonso C.L."/>
            <person name="Miller P.J."/>
            <person name="Scott M.A."/>
            <person name="Spackman E."/>
            <person name="Goraichik I."/>
            <person name="Dimitrov K.M."/>
            <person name="Suarez D.L."/>
            <person name="Swayne D.E."/>
        </authorList>
    </citation>
    <scope>NUCLEOTIDE SEQUENCE [LARGE SCALE GENOMIC DNA]</scope>
    <source>
        <strain evidence="5">PRJEB14757</strain>
    </source>
</reference>
<dbReference type="InterPro" id="IPR006179">
    <property type="entry name" value="5_nucleotidase/apyrase"/>
</dbReference>
<dbReference type="RefSeq" id="WP_080802749.1">
    <property type="nucleotide sequence ID" value="NZ_LT828543.1"/>
</dbReference>
<dbReference type="InterPro" id="IPR029052">
    <property type="entry name" value="Metallo-depent_PP-like"/>
</dbReference>
<evidence type="ECO:0000259" key="3">
    <source>
        <dbReference type="Pfam" id="PF00149"/>
    </source>
</evidence>
<evidence type="ECO:0000313" key="5">
    <source>
        <dbReference type="EMBL" id="SLM32909.1"/>
    </source>
</evidence>
<sequence length="657" mass="72816">MKKIVFVVALLLCLTIPMGGFAEENEMCATFNDASLTLEVPCFIYGETYSLKLKMSDVVNLQFQLTEMNPTGGTDTNAETKLLKFIETTDVHASLFPYDFITAEETTSSLAQVSTYVKEQRAMENQSVILLDNGDILQGQPIANFFNYERSTLDNHIIAEVMNYMEYNAATVGNHDIEPGKAVYDAINEQFDFPWLAANCINTLTGEPYFKPYTIITVDGIKVAVLGLITPGIPKWLPPSVWPNMEFRDMIDTAANWVPYIQQTEDPDIFVGLFHSGTDYTYGGTDADTPTNENASKLVAQKVPGFDVIFVGHDHMEQTETVTVEGTDDLVYIIGAKNGAQSIGEATLSLVKKDGKWEIASIDTATIDATQFDVDLELYNSFSAQIQATKDYVNEEIGTFTDSTTSRESMFGDSSFNDLVHDLQFKVARNVIGIEPDISFAAPLQFDSTIEAGTVYVRDMYKLYKYENTLYVMELTGNEVDGHLEYSYAMWANQMSAATDHLINFKSYDEATGNYDLAARYYNYDSAAGIVYTVDVTKPAYDRVDILGMDRNLDGVVDAGSSFDPTATYKVAINSYRAGGGGGHLTNGAGIDSSELVNRQIGVTARDLRYYLIEEIQNQQQVTPKTIGNWRFIPEDWATAGAAMDYDILYATGDGVH</sequence>
<proteinExistence type="inferred from homology"/>
<dbReference type="InterPro" id="IPR036907">
    <property type="entry name" value="5'-Nucleotdase_C_sf"/>
</dbReference>
<dbReference type="OrthoDB" id="9803927at2"/>
<keyword evidence="6" id="KW-1185">Reference proteome</keyword>